<dbReference type="InterPro" id="IPR002410">
    <property type="entry name" value="Peptidase_S33"/>
</dbReference>
<dbReference type="RefSeq" id="WP_015162429.1">
    <property type="nucleotide sequence ID" value="NC_019697.1"/>
</dbReference>
<evidence type="ECO:0000313" key="5">
    <source>
        <dbReference type="Proteomes" id="UP000010366"/>
    </source>
</evidence>
<dbReference type="HOGENOM" id="CLU_020336_13_2_3"/>
<dbReference type="SUPFAM" id="SSF53474">
    <property type="entry name" value="alpha/beta-Hydrolases"/>
    <property type="match status" value="1"/>
</dbReference>
<dbReference type="Gene3D" id="3.40.50.1820">
    <property type="entry name" value="alpha/beta hydrolase"/>
    <property type="match status" value="1"/>
</dbReference>
<protein>
    <submittedName>
        <fullName evidence="4">Putative hydrolase or acyltransferase of alpha/beta superfamily</fullName>
    </submittedName>
</protein>
<keyword evidence="4" id="KW-0808">Transferase</keyword>
<keyword evidence="4" id="KW-0012">Acyltransferase</keyword>
<reference evidence="4 5" key="1">
    <citation type="submission" date="2012-05" db="EMBL/GenBank/DDBJ databases">
        <title>Finished chromosome of genome of Chamaesiphon sp. PCC 6605.</title>
        <authorList>
            <consortium name="US DOE Joint Genome Institute"/>
            <person name="Gugger M."/>
            <person name="Coursin T."/>
            <person name="Rippka R."/>
            <person name="Tandeau De Marsac N."/>
            <person name="Huntemann M."/>
            <person name="Wei C.-L."/>
            <person name="Han J."/>
            <person name="Detter J.C."/>
            <person name="Han C."/>
            <person name="Tapia R."/>
            <person name="Chen A."/>
            <person name="Kyrpides N."/>
            <person name="Mavromatis K."/>
            <person name="Markowitz V."/>
            <person name="Szeto E."/>
            <person name="Ivanova N."/>
            <person name="Pagani I."/>
            <person name="Pati A."/>
            <person name="Goodwin L."/>
            <person name="Nordberg H.P."/>
            <person name="Cantor M.N."/>
            <person name="Hua S.X."/>
            <person name="Woyke T."/>
            <person name="Kerfeld C.A."/>
        </authorList>
    </citation>
    <scope>NUCLEOTIDE SEQUENCE [LARGE SCALE GENOMIC DNA]</scope>
    <source>
        <strain evidence="5">ATCC 27169 / PCC 6605</strain>
    </source>
</reference>
<evidence type="ECO:0000256" key="2">
    <source>
        <dbReference type="ARBA" id="ARBA00022801"/>
    </source>
</evidence>
<evidence type="ECO:0000259" key="3">
    <source>
        <dbReference type="Pfam" id="PF00561"/>
    </source>
</evidence>
<gene>
    <name evidence="4" type="ORF">Cha6605_5462</name>
</gene>
<comment type="similarity">
    <text evidence="1">Belongs to the peptidase S33 family.</text>
</comment>
<sequence>MVRQLQKSVTPPPDLYMSVNGINTRYWQMGERGSTIILLHGGNGSIEFWLYNIANLAKHHCVYAIDMVGSGKSDCPDGSYSLGYQAEFLHGAMAALAIDTATLIGNSMGGGIAIEFTRLYPDRVAKLVLVDSMGFGREISLGIRLITLPTIVSLLRPGRWMIPAMLRSNFYNGQQLPPEWMELRYPIFALPDRHRVILKMGQSNFNLAGVLPQVYQPILDSLANITQRTLIIWGAQDRIIPVKHAYIAAASLPNSQLQIFPNCGHHPYLEYPAKFDRLVLEFLAS</sequence>
<evidence type="ECO:0000313" key="4">
    <source>
        <dbReference type="EMBL" id="AFY96346.1"/>
    </source>
</evidence>
<dbReference type="InterPro" id="IPR050266">
    <property type="entry name" value="AB_hydrolase_sf"/>
</dbReference>
<organism evidence="4 5">
    <name type="scientific">Chamaesiphon minutus (strain ATCC 27169 / PCC 6605)</name>
    <dbReference type="NCBI Taxonomy" id="1173020"/>
    <lineage>
        <taxon>Bacteria</taxon>
        <taxon>Bacillati</taxon>
        <taxon>Cyanobacteriota</taxon>
        <taxon>Cyanophyceae</taxon>
        <taxon>Gomontiellales</taxon>
        <taxon>Chamaesiphonaceae</taxon>
        <taxon>Chamaesiphon</taxon>
    </lineage>
</organism>
<dbReference type="PANTHER" id="PTHR43798">
    <property type="entry name" value="MONOACYLGLYCEROL LIPASE"/>
    <property type="match status" value="1"/>
</dbReference>
<proteinExistence type="inferred from homology"/>
<evidence type="ECO:0000256" key="1">
    <source>
        <dbReference type="ARBA" id="ARBA00010088"/>
    </source>
</evidence>
<keyword evidence="5" id="KW-1185">Reference proteome</keyword>
<dbReference type="GO" id="GO:0016020">
    <property type="term" value="C:membrane"/>
    <property type="evidence" value="ECO:0007669"/>
    <property type="project" value="TreeGrafter"/>
</dbReference>
<keyword evidence="2 4" id="KW-0378">Hydrolase</keyword>
<accession>K9UPK7</accession>
<dbReference type="eggNOG" id="COG2267">
    <property type="taxonomic scope" value="Bacteria"/>
</dbReference>
<dbReference type="InterPro" id="IPR029058">
    <property type="entry name" value="AB_hydrolase_fold"/>
</dbReference>
<dbReference type="AlphaFoldDB" id="K9UPK7"/>
<dbReference type="GO" id="GO:0006508">
    <property type="term" value="P:proteolysis"/>
    <property type="evidence" value="ECO:0007669"/>
    <property type="project" value="InterPro"/>
</dbReference>
<dbReference type="Proteomes" id="UP000010366">
    <property type="component" value="Chromosome"/>
</dbReference>
<dbReference type="KEGG" id="cmp:Cha6605_5462"/>
<dbReference type="EMBL" id="CP003600">
    <property type="protein sequence ID" value="AFY96346.1"/>
    <property type="molecule type" value="Genomic_DNA"/>
</dbReference>
<dbReference type="PRINTS" id="PR00111">
    <property type="entry name" value="ABHYDROLASE"/>
</dbReference>
<dbReference type="STRING" id="1173020.Cha6605_5462"/>
<dbReference type="GO" id="GO:0016746">
    <property type="term" value="F:acyltransferase activity"/>
    <property type="evidence" value="ECO:0007669"/>
    <property type="project" value="UniProtKB-KW"/>
</dbReference>
<dbReference type="InterPro" id="IPR000073">
    <property type="entry name" value="AB_hydrolase_1"/>
</dbReference>
<dbReference type="PANTHER" id="PTHR43798:SF33">
    <property type="entry name" value="HYDROLASE, PUTATIVE (AFU_ORTHOLOGUE AFUA_2G14860)-RELATED"/>
    <property type="match status" value="1"/>
</dbReference>
<dbReference type="GO" id="GO:0004177">
    <property type="term" value="F:aminopeptidase activity"/>
    <property type="evidence" value="ECO:0007669"/>
    <property type="project" value="UniProtKB-EC"/>
</dbReference>
<dbReference type="Pfam" id="PF00561">
    <property type="entry name" value="Abhydrolase_1"/>
    <property type="match status" value="1"/>
</dbReference>
<dbReference type="PRINTS" id="PR00793">
    <property type="entry name" value="PROAMNOPTASE"/>
</dbReference>
<dbReference type="OrthoDB" id="9780765at2"/>
<feature type="domain" description="AB hydrolase-1" evidence="3">
    <location>
        <begin position="35"/>
        <end position="270"/>
    </location>
</feature>
<name>K9UPK7_CHAP6</name>